<dbReference type="Pfam" id="PF00962">
    <property type="entry name" value="A_deaminase"/>
    <property type="match status" value="1"/>
</dbReference>
<feature type="domain" description="Adenosine deaminase" evidence="8">
    <location>
        <begin position="27"/>
        <end position="346"/>
    </location>
</feature>
<evidence type="ECO:0000256" key="4">
    <source>
        <dbReference type="ARBA" id="ARBA00022801"/>
    </source>
</evidence>
<dbReference type="InterPro" id="IPR032466">
    <property type="entry name" value="Metal_Hydrolase"/>
</dbReference>
<evidence type="ECO:0000313" key="9">
    <source>
        <dbReference type="EMBL" id="KAK9723262.1"/>
    </source>
</evidence>
<evidence type="ECO:0000259" key="8">
    <source>
        <dbReference type="Pfam" id="PF00962"/>
    </source>
</evidence>
<keyword evidence="3" id="KW-0479">Metal-binding</keyword>
<reference evidence="9 10" key="1">
    <citation type="submission" date="2023-04" db="EMBL/GenBank/DDBJ databases">
        <title>Genome of Basidiobolus ranarum AG-B5.</title>
        <authorList>
            <person name="Stajich J.E."/>
            <person name="Carter-House D."/>
            <person name="Gryganskyi A."/>
        </authorList>
    </citation>
    <scope>NUCLEOTIDE SEQUENCE [LARGE SCALE GENOMIC DNA]</scope>
    <source>
        <strain evidence="9 10">AG-B5</strain>
    </source>
</reference>
<evidence type="ECO:0000313" key="10">
    <source>
        <dbReference type="Proteomes" id="UP001479436"/>
    </source>
</evidence>
<comment type="cofactor">
    <cofactor evidence="1">
        <name>Zn(2+)</name>
        <dbReference type="ChEBI" id="CHEBI:29105"/>
    </cofactor>
</comment>
<evidence type="ECO:0000256" key="3">
    <source>
        <dbReference type="ARBA" id="ARBA00022723"/>
    </source>
</evidence>
<dbReference type="CDD" id="cd00443">
    <property type="entry name" value="ADA_AMPD"/>
    <property type="match status" value="1"/>
</dbReference>
<dbReference type="InterPro" id="IPR001365">
    <property type="entry name" value="A_deaminase_dom"/>
</dbReference>
<dbReference type="Proteomes" id="UP001479436">
    <property type="component" value="Unassembled WGS sequence"/>
</dbReference>
<dbReference type="PANTHER" id="PTHR11409:SF42">
    <property type="entry name" value="ADENOSINE DEAMINASE-LIKE PROTEIN"/>
    <property type="match status" value="1"/>
</dbReference>
<dbReference type="PANTHER" id="PTHR11409">
    <property type="entry name" value="ADENOSINE DEAMINASE"/>
    <property type="match status" value="1"/>
</dbReference>
<comment type="catalytic activity">
    <reaction evidence="7">
        <text>N(6)-methyl-AMP + H2O + H(+) = IMP + methylamine</text>
        <dbReference type="Rhea" id="RHEA:16001"/>
        <dbReference type="ChEBI" id="CHEBI:15377"/>
        <dbReference type="ChEBI" id="CHEBI:15378"/>
        <dbReference type="ChEBI" id="CHEBI:58053"/>
        <dbReference type="ChEBI" id="CHEBI:59338"/>
        <dbReference type="ChEBI" id="CHEBI:144842"/>
    </reaction>
    <physiologicalReaction direction="left-to-right" evidence="7">
        <dbReference type="Rhea" id="RHEA:16002"/>
    </physiologicalReaction>
</comment>
<proteinExistence type="inferred from homology"/>
<sequence>MEVVSTSFVNENFGSNEHLEKFCRALPKLELHAHINGSITTKTMRELVERKKEQQPELLEFEIREPGPLSQINDFFELFHFIYKLSNDIPSVKYITRSVIKDFAEDGVKYLELRSTPRADEASGMSKRDYIEAVLEVIEELSSPEYIIVKLIVSIDRRHTLEMAMDTAKLAVEYRAKGVVGVDVCGDPSQGDFDTIKPALHYLNDHGIKLTIHMGELPRNVEEGLSMLSLNPGRVSHVTFLSDEQRQVLIDRKVPLEICMSSNVLCQTVKSYESHHLRDFLKRDHPCILCTDDRGVFGSPCSNEYAIAARTFNLNQSELYTLSHLGIQGIFADDGTKVALEKAMAEWKSINIQQ</sequence>
<name>A0ABR2W8D4_9FUNG</name>
<evidence type="ECO:0000256" key="2">
    <source>
        <dbReference type="ARBA" id="ARBA00006676"/>
    </source>
</evidence>
<dbReference type="InterPro" id="IPR006330">
    <property type="entry name" value="Ado/ade_deaminase"/>
</dbReference>
<evidence type="ECO:0000256" key="6">
    <source>
        <dbReference type="ARBA" id="ARBA00023080"/>
    </source>
</evidence>
<keyword evidence="4" id="KW-0378">Hydrolase</keyword>
<evidence type="ECO:0000256" key="7">
    <source>
        <dbReference type="ARBA" id="ARBA00048787"/>
    </source>
</evidence>
<dbReference type="SUPFAM" id="SSF51556">
    <property type="entry name" value="Metallo-dependent hydrolases"/>
    <property type="match status" value="1"/>
</dbReference>
<organism evidence="9 10">
    <name type="scientific">Basidiobolus ranarum</name>
    <dbReference type="NCBI Taxonomy" id="34480"/>
    <lineage>
        <taxon>Eukaryota</taxon>
        <taxon>Fungi</taxon>
        <taxon>Fungi incertae sedis</taxon>
        <taxon>Zoopagomycota</taxon>
        <taxon>Entomophthoromycotina</taxon>
        <taxon>Basidiobolomycetes</taxon>
        <taxon>Basidiobolales</taxon>
        <taxon>Basidiobolaceae</taxon>
        <taxon>Basidiobolus</taxon>
    </lineage>
</organism>
<keyword evidence="6" id="KW-0546">Nucleotide metabolism</keyword>
<comment type="similarity">
    <text evidence="2">Belongs to the metallo-dependent hydrolases superfamily. Adenosine and AMP deaminases family.</text>
</comment>
<evidence type="ECO:0000256" key="1">
    <source>
        <dbReference type="ARBA" id="ARBA00001947"/>
    </source>
</evidence>
<keyword evidence="5" id="KW-0862">Zinc</keyword>
<accession>A0ABR2W8D4</accession>
<protein>
    <recommendedName>
        <fullName evidence="8">Adenosine deaminase domain-containing protein</fullName>
    </recommendedName>
</protein>
<gene>
    <name evidence="9" type="ORF">K7432_002110</name>
</gene>
<dbReference type="EMBL" id="JASJQH010006929">
    <property type="protein sequence ID" value="KAK9723262.1"/>
    <property type="molecule type" value="Genomic_DNA"/>
</dbReference>
<keyword evidence="10" id="KW-1185">Reference proteome</keyword>
<evidence type="ECO:0000256" key="5">
    <source>
        <dbReference type="ARBA" id="ARBA00022833"/>
    </source>
</evidence>
<comment type="caution">
    <text evidence="9">The sequence shown here is derived from an EMBL/GenBank/DDBJ whole genome shotgun (WGS) entry which is preliminary data.</text>
</comment>
<dbReference type="Gene3D" id="3.20.20.140">
    <property type="entry name" value="Metal-dependent hydrolases"/>
    <property type="match status" value="1"/>
</dbReference>